<dbReference type="CDD" id="cd09641">
    <property type="entry name" value="Cas3''_I"/>
    <property type="match status" value="1"/>
</dbReference>
<keyword evidence="2" id="KW-0378">Hydrolase</keyword>
<dbReference type="GO" id="GO:0016787">
    <property type="term" value="F:hydrolase activity"/>
    <property type="evidence" value="ECO:0007669"/>
    <property type="project" value="UniProtKB-KW"/>
</dbReference>
<dbReference type="InterPro" id="IPR006474">
    <property type="entry name" value="Helicase_Cas3_CRISPR-ass_core"/>
</dbReference>
<dbReference type="Pfam" id="PF00270">
    <property type="entry name" value="DEAD"/>
    <property type="match status" value="1"/>
</dbReference>
<gene>
    <name evidence="8" type="ORF">CFT12S02225_08890</name>
</gene>
<dbReference type="EMBL" id="LFLK01000014">
    <property type="protein sequence ID" value="OCR90015.1"/>
    <property type="molecule type" value="Genomic_DNA"/>
</dbReference>
<evidence type="ECO:0000256" key="3">
    <source>
        <dbReference type="ARBA" id="ARBA00022806"/>
    </source>
</evidence>
<dbReference type="InterPro" id="IPR001650">
    <property type="entry name" value="Helicase_C-like"/>
</dbReference>
<dbReference type="InterPro" id="IPR011545">
    <property type="entry name" value="DEAD/DEAH_box_helicase_dom"/>
</dbReference>
<evidence type="ECO:0000259" key="7">
    <source>
        <dbReference type="PROSITE" id="PS51643"/>
    </source>
</evidence>
<keyword evidence="5" id="KW-0051">Antiviral defense</keyword>
<feature type="domain" description="HD Cas3-type" evidence="7">
    <location>
        <begin position="13"/>
        <end position="196"/>
    </location>
</feature>
<dbReference type="GO" id="GO:0051607">
    <property type="term" value="P:defense response to virus"/>
    <property type="evidence" value="ECO:0007669"/>
    <property type="project" value="UniProtKB-KW"/>
</dbReference>
<dbReference type="GO" id="GO:0005524">
    <property type="term" value="F:ATP binding"/>
    <property type="evidence" value="ECO:0007669"/>
    <property type="project" value="UniProtKB-KW"/>
</dbReference>
<reference evidence="8 9" key="1">
    <citation type="journal article" date="2016" name="Genome Biol. Evol.">
        <title>Comparative Genomics of Campylobacter fetus from Reptiles and Mammals Reveals Divergent Evolution in Host-Associated Lineages.</title>
        <authorList>
            <person name="Gilbert M.J."/>
            <person name="Miller W.G."/>
            <person name="Yee E."/>
            <person name="Zomer A.L."/>
            <person name="van der Graaf-van Bloois L."/>
            <person name="Fitzgerald C."/>
            <person name="Forbes K.J."/>
            <person name="Meric G."/>
            <person name="Sheppard S.K."/>
            <person name="Wagenaar J.A."/>
            <person name="Duim B."/>
        </authorList>
    </citation>
    <scope>NUCLEOTIDE SEQUENCE [LARGE SCALE GENOMIC DNA]</scope>
    <source>
        <strain evidence="8 9">12S02225-3</strain>
    </source>
</reference>
<dbReference type="InterPro" id="IPR027417">
    <property type="entry name" value="P-loop_NTPase"/>
</dbReference>
<dbReference type="InterPro" id="IPR014001">
    <property type="entry name" value="Helicase_ATP-bd"/>
</dbReference>
<evidence type="ECO:0000313" key="9">
    <source>
        <dbReference type="Proteomes" id="UP000093100"/>
    </source>
</evidence>
<dbReference type="PROSITE" id="PS51643">
    <property type="entry name" value="HD_CAS3"/>
    <property type="match status" value="1"/>
</dbReference>
<evidence type="ECO:0000259" key="6">
    <source>
        <dbReference type="PROSITE" id="PS51192"/>
    </source>
</evidence>
<evidence type="ECO:0000256" key="1">
    <source>
        <dbReference type="ARBA" id="ARBA00022741"/>
    </source>
</evidence>
<dbReference type="SMART" id="SM00490">
    <property type="entry name" value="HELICc"/>
    <property type="match status" value="1"/>
</dbReference>
<proteinExistence type="predicted"/>
<keyword evidence="4" id="KW-0067">ATP-binding</keyword>
<dbReference type="RefSeq" id="WP_158004853.1">
    <property type="nucleotide sequence ID" value="NZ_LFLK01000014.1"/>
</dbReference>
<name>A0AAX0H8X0_CAMFE</name>
<dbReference type="SUPFAM" id="SSF52540">
    <property type="entry name" value="P-loop containing nucleoside triphosphate hydrolases"/>
    <property type="match status" value="1"/>
</dbReference>
<protein>
    <submittedName>
        <fullName evidence="8">CRISPR-associated protein Cas3</fullName>
    </submittedName>
</protein>
<dbReference type="InterPro" id="IPR006483">
    <property type="entry name" value="CRISPR-assoc_Cas3_HD"/>
</dbReference>
<evidence type="ECO:0000256" key="2">
    <source>
        <dbReference type="ARBA" id="ARBA00022801"/>
    </source>
</evidence>
<dbReference type="PROSITE" id="PS51192">
    <property type="entry name" value="HELICASE_ATP_BIND_1"/>
    <property type="match status" value="1"/>
</dbReference>
<dbReference type="NCBIfam" id="TIGR01587">
    <property type="entry name" value="cas3_core"/>
    <property type="match status" value="1"/>
</dbReference>
<keyword evidence="3" id="KW-0347">Helicase</keyword>
<dbReference type="GO" id="GO:0003676">
    <property type="term" value="F:nucleic acid binding"/>
    <property type="evidence" value="ECO:0007669"/>
    <property type="project" value="InterPro"/>
</dbReference>
<feature type="domain" description="Helicase ATP-binding" evidence="6">
    <location>
        <begin position="253"/>
        <end position="429"/>
    </location>
</feature>
<sequence length="796" mass="93094">MLLLNIYLAHTAPNKDPETLQAHCDLTKEYLQKIKNSKNLNDIIKNLANQILNDDVILEFFDDFIINHDLGKMNPAFQRFKMENKKFNEASGESTHSNHSFNKLKDKYRDFFSNSTDQDINKIICVFYYLLSNVLNHHGHLKDGFDDKYLKISDKEEDFDRLDKKFYNSKKRTDFDFELFIFTKLHFSLLIASDFYATSEYMNDIKIDDFGVFDKDKKEIIYSKFREFYSSLKPRSDIDILRSDIFQKSSKTLYDNLDKNIFYLEAPTGSGKTLTSLNLALNLLNLNSNLNKIFYVFPFNTLISQSKSIFESIFGDEFDISVINSITPPKFNEGNDQENSESKYDKTYINRVFYNHPFILTSHVALFKTLFGISKEENYGLFSLANSVIILDEIQSYRSNLWEFMALFFDSFAKHLNIKFIIMSATLPKISNLLKNNDDKWCDLLANSNYFQNTLFKDRVKVDFSLLEIGQDELFETIVSKIKEHKKDKILVEFIKKSSARDFYNFIRFKFDGYDIFELSGDDNKLYQKIVIAKLKNSNTKAIVVATQVIEAGVDIDMDIGFKDIATFESEEQFLGRINRSALKPGSLAYFFDYDNASMIYKNDSRIKFSLKDDGLKKCLIDKNFNPYYEKLLYELKCENSRVNGGFNSVRENFQKYISSINFIKISENMQLINDDRVRIFLPFKIDVSDFDMSEYGDVEHFMDGNFLDGKKIWEAIICLNEVKEYGKRKIEALSLNSLADIFSFNVFMVDDLLRISSQMRYGYIYIEDCDGFIDENGKFDRTAFAKKFNNEDLLL</sequence>
<dbReference type="Gene3D" id="3.40.50.300">
    <property type="entry name" value="P-loop containing nucleotide triphosphate hydrolases"/>
    <property type="match status" value="2"/>
</dbReference>
<dbReference type="SMART" id="SM00487">
    <property type="entry name" value="DEXDc"/>
    <property type="match status" value="1"/>
</dbReference>
<evidence type="ECO:0000313" key="8">
    <source>
        <dbReference type="EMBL" id="OCR90015.1"/>
    </source>
</evidence>
<dbReference type="AlphaFoldDB" id="A0AAX0H8X0"/>
<accession>A0AAX0H8X0</accession>
<organism evidence="8 9">
    <name type="scientific">Campylobacter fetus subsp. testudinum</name>
    <dbReference type="NCBI Taxonomy" id="1507806"/>
    <lineage>
        <taxon>Bacteria</taxon>
        <taxon>Pseudomonadati</taxon>
        <taxon>Campylobacterota</taxon>
        <taxon>Epsilonproteobacteria</taxon>
        <taxon>Campylobacterales</taxon>
        <taxon>Campylobacteraceae</taxon>
        <taxon>Campylobacter</taxon>
    </lineage>
</organism>
<evidence type="ECO:0000256" key="5">
    <source>
        <dbReference type="ARBA" id="ARBA00023118"/>
    </source>
</evidence>
<evidence type="ECO:0000256" key="4">
    <source>
        <dbReference type="ARBA" id="ARBA00022840"/>
    </source>
</evidence>
<dbReference type="Pfam" id="PF22590">
    <property type="entry name" value="Cas3-like_C_2"/>
    <property type="match status" value="1"/>
</dbReference>
<comment type="caution">
    <text evidence="8">The sequence shown here is derived from an EMBL/GenBank/DDBJ whole genome shotgun (WGS) entry which is preliminary data.</text>
</comment>
<dbReference type="Proteomes" id="UP000093100">
    <property type="component" value="Unassembled WGS sequence"/>
</dbReference>
<dbReference type="GO" id="GO:0004386">
    <property type="term" value="F:helicase activity"/>
    <property type="evidence" value="ECO:0007669"/>
    <property type="project" value="UniProtKB-KW"/>
</dbReference>
<dbReference type="InterPro" id="IPR054712">
    <property type="entry name" value="Cas3-like_dom"/>
</dbReference>
<keyword evidence="1" id="KW-0547">Nucleotide-binding</keyword>